<feature type="domain" description="Zinc knuckle CX2CX4HX4C" evidence="1">
    <location>
        <begin position="50"/>
        <end position="92"/>
    </location>
</feature>
<dbReference type="OrthoDB" id="1707487at2759"/>
<dbReference type="AlphaFoldDB" id="A0A9Q0JPP9"/>
<dbReference type="Proteomes" id="UP001141552">
    <property type="component" value="Unassembled WGS sequence"/>
</dbReference>
<dbReference type="InterPro" id="IPR025836">
    <property type="entry name" value="Zn_knuckle_CX2CX4HX4C"/>
</dbReference>
<evidence type="ECO:0000259" key="1">
    <source>
        <dbReference type="Pfam" id="PF14392"/>
    </source>
</evidence>
<evidence type="ECO:0000313" key="2">
    <source>
        <dbReference type="EMBL" id="KAJ4848552.1"/>
    </source>
</evidence>
<reference evidence="2" key="1">
    <citation type="submission" date="2022-02" db="EMBL/GenBank/DDBJ databases">
        <authorList>
            <person name="Henning P.M."/>
            <person name="McCubbin A.G."/>
            <person name="Shore J.S."/>
        </authorList>
    </citation>
    <scope>NUCLEOTIDE SEQUENCE</scope>
    <source>
        <strain evidence="2">F60SS</strain>
        <tissue evidence="2">Leaves</tissue>
    </source>
</reference>
<gene>
    <name evidence="2" type="ORF">Tsubulata_007851</name>
</gene>
<comment type="caution">
    <text evidence="2">The sequence shown here is derived from an EMBL/GenBank/DDBJ whole genome shotgun (WGS) entry which is preliminary data.</text>
</comment>
<dbReference type="EMBL" id="JAKUCV010000874">
    <property type="protein sequence ID" value="KAJ4848552.1"/>
    <property type="molecule type" value="Genomic_DNA"/>
</dbReference>
<reference evidence="2" key="2">
    <citation type="journal article" date="2023" name="Plants (Basel)">
        <title>Annotation of the Turnera subulata (Passifloraceae) Draft Genome Reveals the S-Locus Evolved after the Divergence of Turneroideae from Passifloroideae in a Stepwise Manner.</title>
        <authorList>
            <person name="Henning P.M."/>
            <person name="Roalson E.H."/>
            <person name="Mir W."/>
            <person name="McCubbin A.G."/>
            <person name="Shore J.S."/>
        </authorList>
    </citation>
    <scope>NUCLEOTIDE SEQUENCE</scope>
    <source>
        <strain evidence="2">F60SS</strain>
    </source>
</reference>
<accession>A0A9Q0JPP9</accession>
<organism evidence="2 3">
    <name type="scientific">Turnera subulata</name>
    <dbReference type="NCBI Taxonomy" id="218843"/>
    <lineage>
        <taxon>Eukaryota</taxon>
        <taxon>Viridiplantae</taxon>
        <taxon>Streptophyta</taxon>
        <taxon>Embryophyta</taxon>
        <taxon>Tracheophyta</taxon>
        <taxon>Spermatophyta</taxon>
        <taxon>Magnoliopsida</taxon>
        <taxon>eudicotyledons</taxon>
        <taxon>Gunneridae</taxon>
        <taxon>Pentapetalae</taxon>
        <taxon>rosids</taxon>
        <taxon>fabids</taxon>
        <taxon>Malpighiales</taxon>
        <taxon>Passifloraceae</taxon>
        <taxon>Turnera</taxon>
    </lineage>
</organism>
<evidence type="ECO:0000313" key="3">
    <source>
        <dbReference type="Proteomes" id="UP001141552"/>
    </source>
</evidence>
<keyword evidence="3" id="KW-1185">Reference proteome</keyword>
<protein>
    <recommendedName>
        <fullName evidence="1">Zinc knuckle CX2CX4HX4C domain-containing protein</fullName>
    </recommendedName>
</protein>
<sequence>MASSGNIPRRRDAGPMAMRTEAERKVGSFLEVDAERGIHQGRFIRFKAILDVRTPLLRGSTVQMADGKEVWVYFKYERLPWFCFHCGCMGYVARDLFQYGDELRASPLRRIGFSQGPRLNDEKVKRKLIFKPGRDRVDVRKEANPVVKDRTTTAASQPLRSNFVQTREDDLNGDSVRGGSQAVVHVCNPIDSPLGKIVAKVQGFPLKPSSPYPPNLIISDHNTPDSLSPTQIPITDPPAHSEPEPLALHHVPIDPPKTITTWKRLAHNLQSSSNLPSGLAGEWLVQLAASPDSSLLKRSLCLAWALWKDRNQRIFQDKASPPSVIANSAMNLLTGYQDANKPR</sequence>
<dbReference type="Pfam" id="PF14392">
    <property type="entry name" value="zf-CCHC_4"/>
    <property type="match status" value="1"/>
</dbReference>
<name>A0A9Q0JPP9_9ROSI</name>
<proteinExistence type="predicted"/>